<dbReference type="GO" id="GO:0016020">
    <property type="term" value="C:membrane"/>
    <property type="evidence" value="ECO:0007669"/>
    <property type="project" value="InterPro"/>
</dbReference>
<name>A0A7X0M985_9ACTN</name>
<comment type="caution">
    <text evidence="5">The sequence shown here is derived from an EMBL/GenBank/DDBJ whole genome shotgun (WGS) entry which is preliminary data.</text>
</comment>
<feature type="transmembrane region" description="Helical" evidence="3">
    <location>
        <begin position="254"/>
        <end position="275"/>
    </location>
</feature>
<dbReference type="InterPro" id="IPR037185">
    <property type="entry name" value="EmrE-like"/>
</dbReference>
<dbReference type="SUPFAM" id="SSF103481">
    <property type="entry name" value="Multidrug resistance efflux transporter EmrE"/>
    <property type="match status" value="2"/>
</dbReference>
<evidence type="ECO:0000313" key="5">
    <source>
        <dbReference type="EMBL" id="MBB6476192.1"/>
    </source>
</evidence>
<feature type="transmembrane region" description="Helical" evidence="3">
    <location>
        <begin position="224"/>
        <end position="242"/>
    </location>
</feature>
<dbReference type="Proteomes" id="UP000555564">
    <property type="component" value="Unassembled WGS sequence"/>
</dbReference>
<evidence type="ECO:0000313" key="6">
    <source>
        <dbReference type="Proteomes" id="UP000555564"/>
    </source>
</evidence>
<proteinExistence type="inferred from homology"/>
<feature type="region of interest" description="Disordered" evidence="2">
    <location>
        <begin position="319"/>
        <end position="343"/>
    </location>
</feature>
<feature type="domain" description="EamA" evidence="4">
    <location>
        <begin position="11"/>
        <end position="145"/>
    </location>
</feature>
<feature type="transmembrane region" description="Helical" evidence="3">
    <location>
        <begin position="130"/>
        <end position="149"/>
    </location>
</feature>
<dbReference type="PANTHER" id="PTHR22911">
    <property type="entry name" value="ACYL-MALONYL CONDENSING ENZYME-RELATED"/>
    <property type="match status" value="1"/>
</dbReference>
<feature type="transmembrane region" description="Helical" evidence="3">
    <location>
        <begin position="73"/>
        <end position="94"/>
    </location>
</feature>
<gene>
    <name evidence="5" type="ORF">BJ992_005623</name>
</gene>
<keyword evidence="6" id="KW-1185">Reference proteome</keyword>
<dbReference type="AlphaFoldDB" id="A0A7X0M985"/>
<comment type="similarity">
    <text evidence="1">Belongs to the EamA transporter family.</text>
</comment>
<dbReference type="RefSeq" id="WP_343072894.1">
    <property type="nucleotide sequence ID" value="NZ_BAAALO010000100.1"/>
</dbReference>
<feature type="transmembrane region" description="Helical" evidence="3">
    <location>
        <begin position="281"/>
        <end position="298"/>
    </location>
</feature>
<keyword evidence="3" id="KW-1133">Transmembrane helix</keyword>
<feature type="domain" description="EamA" evidence="4">
    <location>
        <begin position="156"/>
        <end position="297"/>
    </location>
</feature>
<keyword evidence="3" id="KW-0812">Transmembrane</keyword>
<sequence>MNGNYGTRGAALVAAVVSAWCFGFSGTAAKFVGAAGLTPLQAVWVRMAGAAVLLIVILAVVRPGALRVPRSRGPFFAAYALIAVAGVQALFFLAITRLPVGVVLLLEYSSPVLVVLWVRSVRRVRLPRAAYAGAAIVVVGLCVVVEVWRGLALDGLGLALGLVAAACCAGYFLMSDGYADDVQPLGLIAWGLAGAAVVLTPLAAPWDIPWEAFGGTVTQAGLTLPAAVPTLVLIGVATVLAYGTGVYAVRHLSAAIGATFASLEVVTGSVIAWFLLGERLGVPQITGGAVVLAGALLAQSATSGVSRITEDSAAQRVSSPGASTALRRSLARRASAPAAEGDA</sequence>
<feature type="transmembrane region" description="Helical" evidence="3">
    <location>
        <begin position="185"/>
        <end position="204"/>
    </location>
</feature>
<evidence type="ECO:0000256" key="1">
    <source>
        <dbReference type="ARBA" id="ARBA00007362"/>
    </source>
</evidence>
<evidence type="ECO:0000256" key="3">
    <source>
        <dbReference type="SAM" id="Phobius"/>
    </source>
</evidence>
<accession>A0A7X0M985</accession>
<feature type="transmembrane region" description="Helical" evidence="3">
    <location>
        <begin position="155"/>
        <end position="173"/>
    </location>
</feature>
<feature type="transmembrane region" description="Helical" evidence="3">
    <location>
        <begin position="100"/>
        <end position="118"/>
    </location>
</feature>
<feature type="compositionally biased region" description="Low complexity" evidence="2">
    <location>
        <begin position="322"/>
        <end position="343"/>
    </location>
</feature>
<dbReference type="Pfam" id="PF00892">
    <property type="entry name" value="EamA"/>
    <property type="match status" value="2"/>
</dbReference>
<organism evidence="5 6">
    <name type="scientific">Sphaerisporangium rubeum</name>
    <dbReference type="NCBI Taxonomy" id="321317"/>
    <lineage>
        <taxon>Bacteria</taxon>
        <taxon>Bacillati</taxon>
        <taxon>Actinomycetota</taxon>
        <taxon>Actinomycetes</taxon>
        <taxon>Streptosporangiales</taxon>
        <taxon>Streptosporangiaceae</taxon>
        <taxon>Sphaerisporangium</taxon>
    </lineage>
</organism>
<reference evidence="5 6" key="1">
    <citation type="submission" date="2020-08" db="EMBL/GenBank/DDBJ databases">
        <title>Sequencing the genomes of 1000 actinobacteria strains.</title>
        <authorList>
            <person name="Klenk H.-P."/>
        </authorList>
    </citation>
    <scope>NUCLEOTIDE SEQUENCE [LARGE SCALE GENOMIC DNA]</scope>
    <source>
        <strain evidence="5 6">DSM 44936</strain>
    </source>
</reference>
<protein>
    <submittedName>
        <fullName evidence="5">Drug/metabolite transporter (DMT)-like permease</fullName>
    </submittedName>
</protein>
<keyword evidence="3" id="KW-0472">Membrane</keyword>
<dbReference type="InterPro" id="IPR000620">
    <property type="entry name" value="EamA_dom"/>
</dbReference>
<feature type="transmembrane region" description="Helical" evidence="3">
    <location>
        <begin position="44"/>
        <end position="61"/>
    </location>
</feature>
<dbReference type="EMBL" id="JACHIU010000001">
    <property type="protein sequence ID" value="MBB6476192.1"/>
    <property type="molecule type" value="Genomic_DNA"/>
</dbReference>
<dbReference type="PANTHER" id="PTHR22911:SF79">
    <property type="entry name" value="MOBA-LIKE NTP TRANSFERASE DOMAIN-CONTAINING PROTEIN"/>
    <property type="match status" value="1"/>
</dbReference>
<evidence type="ECO:0000256" key="2">
    <source>
        <dbReference type="SAM" id="MobiDB-lite"/>
    </source>
</evidence>
<evidence type="ECO:0000259" key="4">
    <source>
        <dbReference type="Pfam" id="PF00892"/>
    </source>
</evidence>